<evidence type="ECO:0000313" key="3">
    <source>
        <dbReference type="Proteomes" id="UP001596242"/>
    </source>
</evidence>
<name>A0ABW1M4T0_9ACTN</name>
<gene>
    <name evidence="2" type="ORF">ACFP50_26415</name>
</gene>
<dbReference type="InterPro" id="IPR008930">
    <property type="entry name" value="Terpenoid_cyclase/PrenylTrfase"/>
</dbReference>
<organism evidence="2 3">
    <name type="scientific">Streptomyces pratens</name>
    <dbReference type="NCBI Taxonomy" id="887456"/>
    <lineage>
        <taxon>Bacteria</taxon>
        <taxon>Bacillati</taxon>
        <taxon>Actinomycetota</taxon>
        <taxon>Actinomycetes</taxon>
        <taxon>Kitasatosporales</taxon>
        <taxon>Streptomycetaceae</taxon>
        <taxon>Streptomyces</taxon>
    </lineage>
</organism>
<accession>A0ABW1M4T0</accession>
<dbReference type="EMBL" id="JBHSPT010000065">
    <property type="protein sequence ID" value="MFC6058836.1"/>
    <property type="molecule type" value="Genomic_DNA"/>
</dbReference>
<comment type="caution">
    <text evidence="2">The sequence shown here is derived from an EMBL/GenBank/DDBJ whole genome shotgun (WGS) entry which is preliminary data.</text>
</comment>
<dbReference type="SUPFAM" id="SSF48239">
    <property type="entry name" value="Terpenoid cyclases/Protein prenyltransferases"/>
    <property type="match status" value="2"/>
</dbReference>
<dbReference type="Proteomes" id="UP001596242">
    <property type="component" value="Unassembled WGS sequence"/>
</dbReference>
<feature type="region of interest" description="Disordered" evidence="1">
    <location>
        <begin position="100"/>
        <end position="131"/>
    </location>
</feature>
<feature type="region of interest" description="Disordered" evidence="1">
    <location>
        <begin position="1"/>
        <end position="38"/>
    </location>
</feature>
<reference evidence="3" key="1">
    <citation type="journal article" date="2019" name="Int. J. Syst. Evol. Microbiol.">
        <title>The Global Catalogue of Microorganisms (GCM) 10K type strain sequencing project: providing services to taxonomists for standard genome sequencing and annotation.</title>
        <authorList>
            <consortium name="The Broad Institute Genomics Platform"/>
            <consortium name="The Broad Institute Genome Sequencing Center for Infectious Disease"/>
            <person name="Wu L."/>
            <person name="Ma J."/>
        </authorList>
    </citation>
    <scope>NUCLEOTIDE SEQUENCE [LARGE SCALE GENOMIC DNA]</scope>
    <source>
        <strain evidence="3">JCM 12763</strain>
    </source>
</reference>
<sequence>MKHALSPQQLGRGPLRPTPPDGPTPSGPDGGTSRPTRSVGRLAGLGCAAAGYALFQFLFEVLPASVGGETAKYLIASVSGIGTALSAWLTAALLRARARAPAPQPLPQPQPQPQPTAETTPPTGGHAPGPLPQLFAATYDTLVGEVSVVDDPERGRLVGWSHSLGESSPARPTSVGTAYGLQTLLDLGTTDGRLSTGELADTLWRLRLPGGGWSARSQGARARPEVTALVLGALARAGASRGGRLAREVDLCTAAFTHDTDRVGRESTHVMTTVLRGLLRAAPDCDALPVLREALVDGAVSDPHRDRLRCWGYRLDSPYEGPSPVHTAQAVLALDRAARVLGESPKVRAAREDGVRWLLSCPDAPHHVCQDLENGREEVRRPRPDDPARHEVLNVRHFTASWVVRALLCWGSLEVARRDGREETWRELLDGAAACVRAGQQDGIWTWGRGESTELRRPMWMTYQGVSALRAHAVWTYRPDEAAPAR</sequence>
<proteinExistence type="predicted"/>
<evidence type="ECO:0000256" key="1">
    <source>
        <dbReference type="SAM" id="MobiDB-lite"/>
    </source>
</evidence>
<feature type="compositionally biased region" description="Pro residues" evidence="1">
    <location>
        <begin position="102"/>
        <end position="114"/>
    </location>
</feature>
<evidence type="ECO:0000313" key="2">
    <source>
        <dbReference type="EMBL" id="MFC6058836.1"/>
    </source>
</evidence>
<feature type="compositionally biased region" description="Low complexity" evidence="1">
    <location>
        <begin position="115"/>
        <end position="125"/>
    </location>
</feature>
<protein>
    <recommendedName>
        <fullName evidence="4">Squalene cyclase C-terminal domain-containing protein</fullName>
    </recommendedName>
</protein>
<keyword evidence="3" id="KW-1185">Reference proteome</keyword>
<evidence type="ECO:0008006" key="4">
    <source>
        <dbReference type="Google" id="ProtNLM"/>
    </source>
</evidence>
<dbReference type="RefSeq" id="WP_386401924.1">
    <property type="nucleotide sequence ID" value="NZ_JBHSPT010000065.1"/>
</dbReference>
<feature type="compositionally biased region" description="Pro residues" evidence="1">
    <location>
        <begin position="16"/>
        <end position="26"/>
    </location>
</feature>